<dbReference type="Proteomes" id="UP000494252">
    <property type="component" value="Unassembled WGS sequence"/>
</dbReference>
<organism evidence="1 2">
    <name type="scientific">Paraburkholderia fynbosensis</name>
    <dbReference type="NCBI Taxonomy" id="1200993"/>
    <lineage>
        <taxon>Bacteria</taxon>
        <taxon>Pseudomonadati</taxon>
        <taxon>Pseudomonadota</taxon>
        <taxon>Betaproteobacteria</taxon>
        <taxon>Burkholderiales</taxon>
        <taxon>Burkholderiaceae</taxon>
        <taxon>Paraburkholderia</taxon>
    </lineage>
</organism>
<gene>
    <name evidence="1" type="ORF">LMG27177_04984</name>
</gene>
<accession>A0A6J5GKF7</accession>
<dbReference type="RefSeq" id="WP_175163927.1">
    <property type="nucleotide sequence ID" value="NZ_CADIKI010000016.1"/>
</dbReference>
<dbReference type="AlphaFoldDB" id="A0A6J5GKF7"/>
<reference evidence="1 2" key="1">
    <citation type="submission" date="2020-04" db="EMBL/GenBank/DDBJ databases">
        <authorList>
            <person name="De Canck E."/>
        </authorList>
    </citation>
    <scope>NUCLEOTIDE SEQUENCE [LARGE SCALE GENOMIC DNA]</scope>
    <source>
        <strain evidence="1 2">LMG 27177</strain>
    </source>
</reference>
<protein>
    <submittedName>
        <fullName evidence="1">Uncharacterized protein</fullName>
    </submittedName>
</protein>
<dbReference type="EMBL" id="CADIKI010000016">
    <property type="protein sequence ID" value="CAB3801165.1"/>
    <property type="molecule type" value="Genomic_DNA"/>
</dbReference>
<evidence type="ECO:0000313" key="1">
    <source>
        <dbReference type="EMBL" id="CAB3801165.1"/>
    </source>
</evidence>
<sequence length="130" mass="14693">MKTDWRLIREVLNAAIDSCERLEQAGYAEEHRSRSVQVNGQQVSVQEFLISAWTLPESARYEVIRARHDKDRDLPYVPEAARILTAVAAACAELIGAGDLPPAEPYMRGMIDWYRNHFDPNVQRAISAAP</sequence>
<name>A0A6J5GKF7_9BURK</name>
<proteinExistence type="predicted"/>
<evidence type="ECO:0000313" key="2">
    <source>
        <dbReference type="Proteomes" id="UP000494252"/>
    </source>
</evidence>
<keyword evidence="2" id="KW-1185">Reference proteome</keyword>